<evidence type="ECO:0000313" key="8">
    <source>
        <dbReference type="RefSeq" id="XP_017025650.1"/>
    </source>
</evidence>
<dbReference type="AlphaFoldDB" id="A0A6P4IBT3"/>
<dbReference type="GO" id="GO:0005615">
    <property type="term" value="C:extracellular space"/>
    <property type="evidence" value="ECO:0007669"/>
    <property type="project" value="InterPro"/>
</dbReference>
<keyword evidence="2 8" id="KW-0722">Serine protease inhibitor</keyword>
<dbReference type="SMART" id="SM00093">
    <property type="entry name" value="SERPIN"/>
    <property type="match status" value="1"/>
</dbReference>
<dbReference type="SUPFAM" id="SSF56574">
    <property type="entry name" value="Serpins"/>
    <property type="match status" value="1"/>
</dbReference>
<keyword evidence="5" id="KW-0732">Signal</keyword>
<comment type="similarity">
    <text evidence="3">Belongs to the serpin family.</text>
</comment>
<dbReference type="InterPro" id="IPR042185">
    <property type="entry name" value="Serpin_sf_2"/>
</dbReference>
<reference evidence="8" key="2">
    <citation type="submission" date="2025-08" db="UniProtKB">
        <authorList>
            <consortium name="RefSeq"/>
        </authorList>
    </citation>
    <scope>IDENTIFICATION</scope>
    <source>
        <strain evidence="8">14028-0561.14</strain>
        <tissue evidence="8">Whole fly</tissue>
    </source>
</reference>
<evidence type="ECO:0000313" key="7">
    <source>
        <dbReference type="Proteomes" id="UP001652661"/>
    </source>
</evidence>
<dbReference type="RefSeq" id="XP_017025650.1">
    <property type="nucleotide sequence ID" value="XM_017170161.3"/>
</dbReference>
<gene>
    <name evidence="8" type="primary">Spn28Dc</name>
</gene>
<feature type="signal peptide" evidence="5">
    <location>
        <begin position="1"/>
        <end position="18"/>
    </location>
</feature>
<dbReference type="Gene3D" id="2.30.39.10">
    <property type="entry name" value="Alpha-1-antitrypsin, domain 1"/>
    <property type="match status" value="2"/>
</dbReference>
<keyword evidence="7" id="KW-1185">Reference proteome</keyword>
<dbReference type="InterPro" id="IPR023796">
    <property type="entry name" value="Serpin_dom"/>
</dbReference>
<name>A0A6P4IBT3_DROKI</name>
<dbReference type="Gene3D" id="3.30.497.10">
    <property type="entry name" value="Antithrombin, subunit I, domain 2"/>
    <property type="match status" value="2"/>
</dbReference>
<evidence type="ECO:0000256" key="5">
    <source>
        <dbReference type="SAM" id="SignalP"/>
    </source>
</evidence>
<dbReference type="PANTHER" id="PTHR11461">
    <property type="entry name" value="SERINE PROTEASE INHIBITOR, SERPIN"/>
    <property type="match status" value="1"/>
</dbReference>
<evidence type="ECO:0000256" key="3">
    <source>
        <dbReference type="RuleBase" id="RU000411"/>
    </source>
</evidence>
<evidence type="ECO:0000256" key="2">
    <source>
        <dbReference type="ARBA" id="ARBA00022900"/>
    </source>
</evidence>
<keyword evidence="1 8" id="KW-0646">Protease inhibitor</keyword>
<sequence length="573" mass="64193">MWRLILAFLSLSVVCCQSELFRDDIRSPENVANVHRLIEEKRQREEQQQRPQDVRQPQVQVVPSVQHSELHPDQQLHQAPSVPFPTLAPLQSPSLVSGFASQSDPVNPRFGASAIKQPYPISSGLGATHVDLATSEQISRSVLLFAYNLGQHMGIRKTEIFSPLSIVHSLALLYLGARERSYNELAAVFKIEDTNKLHQQFGLMLQDLQQPTLDQVSPGRPLTNWRATSPMRANRKSQRPGAHEVHLANGLFTATGFTLNPDYRTVLTELYGAELEVQDFEGNPATSTYNINRWVAEHTRGHIKNIIASEIPQSTRMILANALYFRGFWETDFIESATRPDNFYPNGEGTQPVLRVQLMATGGTFPYHEDEQLGCRIIGLPYRGNLSTMYIIQPLKSSKVELMALQRRLSPERIEELISRMYRRSAIVAIPKMHLTESVNLKTMMQNMGLGGIFSTVENDLSLIASHETRASARRRAVTTNSLGGNSLQNLEAQRRAPGGAHSDLVVDDIVHKVDFNVNEQGTEAAAATITYLKKSGPDVIFRVDTPFMVLVRHDPTKLVLFYGLINEPPATY</sequence>
<dbReference type="Proteomes" id="UP001652661">
    <property type="component" value="Chromosome 2L"/>
</dbReference>
<dbReference type="InterPro" id="IPR042178">
    <property type="entry name" value="Serpin_sf_1"/>
</dbReference>
<protein>
    <submittedName>
        <fullName evidence="8">Serine protease inhibitor 28Dc</fullName>
    </submittedName>
</protein>
<evidence type="ECO:0000256" key="1">
    <source>
        <dbReference type="ARBA" id="ARBA00022690"/>
    </source>
</evidence>
<dbReference type="InterPro" id="IPR036186">
    <property type="entry name" value="Serpin_sf"/>
</dbReference>
<proteinExistence type="inferred from homology"/>
<dbReference type="PANTHER" id="PTHR11461:SF342">
    <property type="entry name" value="SERINE PROTEASE INHIBITOR 28DC"/>
    <property type="match status" value="1"/>
</dbReference>
<feature type="domain" description="Serpin" evidence="6">
    <location>
        <begin position="147"/>
        <end position="569"/>
    </location>
</feature>
<dbReference type="OrthoDB" id="9518664at2759"/>
<organism evidence="7 8">
    <name type="scientific">Drosophila kikkawai</name>
    <name type="common">Fruit fly</name>
    <dbReference type="NCBI Taxonomy" id="30033"/>
    <lineage>
        <taxon>Eukaryota</taxon>
        <taxon>Metazoa</taxon>
        <taxon>Ecdysozoa</taxon>
        <taxon>Arthropoda</taxon>
        <taxon>Hexapoda</taxon>
        <taxon>Insecta</taxon>
        <taxon>Pterygota</taxon>
        <taxon>Neoptera</taxon>
        <taxon>Endopterygota</taxon>
        <taxon>Diptera</taxon>
        <taxon>Brachycera</taxon>
        <taxon>Muscomorpha</taxon>
        <taxon>Ephydroidea</taxon>
        <taxon>Drosophilidae</taxon>
        <taxon>Drosophila</taxon>
        <taxon>Sophophora</taxon>
    </lineage>
</organism>
<dbReference type="GO" id="GO:0045861">
    <property type="term" value="P:negative regulation of proteolysis"/>
    <property type="evidence" value="ECO:0007669"/>
    <property type="project" value="UniProtKB-ARBA"/>
</dbReference>
<evidence type="ECO:0000259" key="6">
    <source>
        <dbReference type="SMART" id="SM00093"/>
    </source>
</evidence>
<reference evidence="7" key="1">
    <citation type="submission" date="2025-05" db="UniProtKB">
        <authorList>
            <consortium name="RefSeq"/>
        </authorList>
    </citation>
    <scope>NUCLEOTIDE SEQUENCE [LARGE SCALE GENOMIC DNA]</scope>
    <source>
        <strain evidence="7">14028-0561.14</strain>
    </source>
</reference>
<dbReference type="Pfam" id="PF00079">
    <property type="entry name" value="Serpin"/>
    <property type="match status" value="1"/>
</dbReference>
<accession>A0A6P4IBT3</accession>
<evidence type="ECO:0000256" key="4">
    <source>
        <dbReference type="SAM" id="MobiDB-lite"/>
    </source>
</evidence>
<feature type="chain" id="PRO_5027847889" evidence="5">
    <location>
        <begin position="19"/>
        <end position="573"/>
    </location>
</feature>
<dbReference type="GO" id="GO:0004867">
    <property type="term" value="F:serine-type endopeptidase inhibitor activity"/>
    <property type="evidence" value="ECO:0007669"/>
    <property type="project" value="UniProtKB-KW"/>
</dbReference>
<dbReference type="OMA" id="TMYVIQP"/>
<dbReference type="FunFam" id="2.30.39.10:FF:000035">
    <property type="entry name" value="Serine protease inhibitor (serpin) 16"/>
    <property type="match status" value="1"/>
</dbReference>
<dbReference type="CDD" id="cd19597">
    <property type="entry name" value="serpin28D-like_insects"/>
    <property type="match status" value="1"/>
</dbReference>
<feature type="region of interest" description="Disordered" evidence="4">
    <location>
        <begin position="219"/>
        <end position="240"/>
    </location>
</feature>
<dbReference type="InterPro" id="IPR000215">
    <property type="entry name" value="Serpin_fam"/>
</dbReference>